<accession>A0A248JNK9</accession>
<dbReference type="Proteomes" id="UP000197153">
    <property type="component" value="Chromosome 1"/>
</dbReference>
<evidence type="ECO:0000313" key="1">
    <source>
        <dbReference type="EMBL" id="ASG20297.1"/>
    </source>
</evidence>
<gene>
    <name evidence="1" type="ORF">Y958_05295</name>
</gene>
<protein>
    <submittedName>
        <fullName evidence="1">Uncharacterized protein</fullName>
    </submittedName>
</protein>
<evidence type="ECO:0000313" key="2">
    <source>
        <dbReference type="Proteomes" id="UP000197153"/>
    </source>
</evidence>
<sequence length="83" mass="8817">MADTKEAHALAEKLYEASNTTGIPWNRRGRLIHDAWLVAATRQLAFPGGSHELPISAKTDTPAQPSHDLVASVAFPTGAGTKP</sequence>
<proteinExistence type="predicted"/>
<name>A0A248JNK9_9PROT</name>
<dbReference type="KEGG" id="nao:Y958_05295"/>
<dbReference type="AlphaFoldDB" id="A0A248JNK9"/>
<dbReference type="RefSeq" id="WP_088871179.1">
    <property type="nucleotide sequence ID" value="NZ_CP022110.1"/>
</dbReference>
<organism evidence="1 2">
    <name type="scientific">Nitrospirillum viridazoti CBAmc</name>
    <dbReference type="NCBI Taxonomy" id="1441467"/>
    <lineage>
        <taxon>Bacteria</taxon>
        <taxon>Pseudomonadati</taxon>
        <taxon>Pseudomonadota</taxon>
        <taxon>Alphaproteobacteria</taxon>
        <taxon>Rhodospirillales</taxon>
        <taxon>Azospirillaceae</taxon>
        <taxon>Nitrospirillum</taxon>
        <taxon>Nitrospirillum viridazoti</taxon>
    </lineage>
</organism>
<reference evidence="1 2" key="1">
    <citation type="submission" date="2017-06" db="EMBL/GenBank/DDBJ databases">
        <title>Complete genome sequence of Nitrospirillum amazonense strain CBAmC, an endophytic nitrogen-fixing and plant growth-promoting bacterium, isolated from sugarcane.</title>
        <authorList>
            <person name="Schwab S."/>
            <person name="dos Santos Teixeira K.R."/>
            <person name="Simoes Araujo J.L."/>
            <person name="Soares Vidal M."/>
            <person name="Borges de Freitas H.R."/>
            <person name="Rivello Crivelaro A.L."/>
            <person name="Bueno de Camargo Nunes A."/>
            <person name="dos Santos C.M."/>
            <person name="Palmeira da Silva Rosa D."/>
            <person name="da Silva Padilha D."/>
            <person name="da Silva E."/>
            <person name="Araujo Terra L."/>
            <person name="Soares Mendes V."/>
            <person name="Farinelli L."/>
            <person name="Magalhaes Cruz L."/>
            <person name="Baldani J.I."/>
        </authorList>
    </citation>
    <scope>NUCLEOTIDE SEQUENCE [LARGE SCALE GENOMIC DNA]</scope>
    <source>
        <strain evidence="1 2">CBAmC</strain>
    </source>
</reference>
<keyword evidence="2" id="KW-1185">Reference proteome</keyword>
<dbReference type="EMBL" id="CP022110">
    <property type="protein sequence ID" value="ASG20297.1"/>
    <property type="molecule type" value="Genomic_DNA"/>
</dbReference>